<accession>A0AA36N132</accession>
<dbReference type="AlphaFoldDB" id="A0AA36N132"/>
<gene>
    <name evidence="1" type="ORF">EVOR1521_LOCUS12370</name>
</gene>
<dbReference type="InterPro" id="IPR011990">
    <property type="entry name" value="TPR-like_helical_dom_sf"/>
</dbReference>
<name>A0AA36N132_9DINO</name>
<organism evidence="1 2">
    <name type="scientific">Effrenium voratum</name>
    <dbReference type="NCBI Taxonomy" id="2562239"/>
    <lineage>
        <taxon>Eukaryota</taxon>
        <taxon>Sar</taxon>
        <taxon>Alveolata</taxon>
        <taxon>Dinophyceae</taxon>
        <taxon>Suessiales</taxon>
        <taxon>Symbiodiniaceae</taxon>
        <taxon>Effrenium</taxon>
    </lineage>
</organism>
<protein>
    <recommendedName>
        <fullName evidence="3">Tetratricopeptide repeat protein</fullName>
    </recommendedName>
</protein>
<dbReference type="Gene3D" id="1.25.40.10">
    <property type="entry name" value="Tetratricopeptide repeat domain"/>
    <property type="match status" value="1"/>
</dbReference>
<keyword evidence="2" id="KW-1185">Reference proteome</keyword>
<dbReference type="Proteomes" id="UP001178507">
    <property type="component" value="Unassembled WGS sequence"/>
</dbReference>
<evidence type="ECO:0000313" key="1">
    <source>
        <dbReference type="EMBL" id="CAJ1385878.1"/>
    </source>
</evidence>
<feature type="non-terminal residue" evidence="1">
    <location>
        <position position="1"/>
    </location>
</feature>
<evidence type="ECO:0000313" key="2">
    <source>
        <dbReference type="Proteomes" id="UP001178507"/>
    </source>
</evidence>
<dbReference type="EMBL" id="CAUJNA010001295">
    <property type="protein sequence ID" value="CAJ1385878.1"/>
    <property type="molecule type" value="Genomic_DNA"/>
</dbReference>
<evidence type="ECO:0008006" key="3">
    <source>
        <dbReference type="Google" id="ProtNLM"/>
    </source>
</evidence>
<sequence length="205" mass="21871">MTEVSTGLDQVLRPSTAEEARVQGEALLKAASLSGDHRLRVLGLCKVAESLEDPRQAAEKVASAKAIAEEQYLEEGLVVVKLQLGRICARPGGDADQALDLALDAQRGFQRLESRAGEAVCSLLLGEVHAMQREKDQALRCFREALTMYREMGDGSSAGRVLQRIAQEQLGSAKAVAPARKAVAAFQATGEAGLEADAWLMVAQA</sequence>
<dbReference type="Pfam" id="PF13424">
    <property type="entry name" value="TPR_12"/>
    <property type="match status" value="1"/>
</dbReference>
<dbReference type="SUPFAM" id="SSF48452">
    <property type="entry name" value="TPR-like"/>
    <property type="match status" value="1"/>
</dbReference>
<proteinExistence type="predicted"/>
<comment type="caution">
    <text evidence="1">The sequence shown here is derived from an EMBL/GenBank/DDBJ whole genome shotgun (WGS) entry which is preliminary data.</text>
</comment>
<reference evidence="1" key="1">
    <citation type="submission" date="2023-08" db="EMBL/GenBank/DDBJ databases">
        <authorList>
            <person name="Chen Y."/>
            <person name="Shah S."/>
            <person name="Dougan E. K."/>
            <person name="Thang M."/>
            <person name="Chan C."/>
        </authorList>
    </citation>
    <scope>NUCLEOTIDE SEQUENCE</scope>
</reference>